<dbReference type="Proteomes" id="UP000618733">
    <property type="component" value="Unassembled WGS sequence"/>
</dbReference>
<organism evidence="4 5">
    <name type="scientific">Leucobacter edaphi</name>
    <dbReference type="NCBI Taxonomy" id="2796472"/>
    <lineage>
        <taxon>Bacteria</taxon>
        <taxon>Bacillati</taxon>
        <taxon>Actinomycetota</taxon>
        <taxon>Actinomycetes</taxon>
        <taxon>Micrococcales</taxon>
        <taxon>Microbacteriaceae</taxon>
        <taxon>Leucobacter</taxon>
    </lineage>
</organism>
<evidence type="ECO:0000256" key="1">
    <source>
        <dbReference type="ARBA" id="ARBA00006611"/>
    </source>
</evidence>
<dbReference type="GO" id="GO:0016887">
    <property type="term" value="F:ATP hydrolysis activity"/>
    <property type="evidence" value="ECO:0007669"/>
    <property type="project" value="InterPro"/>
</dbReference>
<dbReference type="PANTHER" id="PTHR30486">
    <property type="entry name" value="TWITCHING MOTILITY PROTEIN PILT"/>
    <property type="match status" value="1"/>
</dbReference>
<comment type="caution">
    <text evidence="4">The sequence shown here is derived from an EMBL/GenBank/DDBJ whole genome shotgun (WGS) entry which is preliminary data.</text>
</comment>
<dbReference type="InterPro" id="IPR001482">
    <property type="entry name" value="T2SS/T4SS_dom"/>
</dbReference>
<dbReference type="InterPro" id="IPR050921">
    <property type="entry name" value="T4SS_GSP_E_ATPase"/>
</dbReference>
<dbReference type="SUPFAM" id="SSF52540">
    <property type="entry name" value="P-loop containing nucleoside triphosphate hydrolases"/>
    <property type="match status" value="1"/>
</dbReference>
<feature type="domain" description="AAA+ ATPase" evidence="3">
    <location>
        <begin position="172"/>
        <end position="299"/>
    </location>
</feature>
<protein>
    <submittedName>
        <fullName evidence="4">Flp pilus assembly complex ATPase component TadA</fullName>
    </submittedName>
</protein>
<dbReference type="RefSeq" id="WP_200132542.1">
    <property type="nucleotide sequence ID" value="NZ_JAEHOI010000009.1"/>
</dbReference>
<dbReference type="InterPro" id="IPR003593">
    <property type="entry name" value="AAA+_ATPase"/>
</dbReference>
<keyword evidence="5" id="KW-1185">Reference proteome</keyword>
<sequence length="357" mass="37607">MNSPLTLVPDSAHTPHTSIESSVAARARERPRSAHLSVAARRAFGGLLPLIDQPTMRDVLVQVRDGRGVLWVDQGRGVEEIEQWQAGPAVVAALARGLIAAGGRHLDELCPMADVRLGDGIRVHAVLPPVGCSGAAVSIRLPALRRVSWTEMVSSGFCDATAEHLLRSAVLRRQNVLITGATGSGKTTLLSALLGLVPGSERIITIEDVAELRIAHPHVVGLEARQANSEGAGEVGVDRLLREALRMRPDRIVLGECRGAETVTLLAAMNTGHDGGAGTLHASALAEVPARLEMLGRLAGLDAQTVARQVTAAIGLVVHVERVEGAHRLAALGSFVRESGNLSIVPFSRGRALRRAG</sequence>
<gene>
    <name evidence="4" type="primary">tadA</name>
    <name evidence="4" type="ORF">JD292_09700</name>
</gene>
<feature type="region of interest" description="Disordered" evidence="2">
    <location>
        <begin position="1"/>
        <end position="28"/>
    </location>
</feature>
<dbReference type="EMBL" id="JAEHOI010000009">
    <property type="protein sequence ID" value="MBK0422346.1"/>
    <property type="molecule type" value="Genomic_DNA"/>
</dbReference>
<name>A0A934UY40_9MICO</name>
<accession>A0A934UY40</accession>
<dbReference type="PANTHER" id="PTHR30486:SF6">
    <property type="entry name" value="TYPE IV PILUS RETRACTATION ATPASE PILT"/>
    <property type="match status" value="1"/>
</dbReference>
<dbReference type="Gene3D" id="3.40.50.300">
    <property type="entry name" value="P-loop containing nucleotide triphosphate hydrolases"/>
    <property type="match status" value="1"/>
</dbReference>
<dbReference type="Gene3D" id="3.30.450.370">
    <property type="match status" value="1"/>
</dbReference>
<dbReference type="InterPro" id="IPR027417">
    <property type="entry name" value="P-loop_NTPase"/>
</dbReference>
<evidence type="ECO:0000259" key="3">
    <source>
        <dbReference type="SMART" id="SM00382"/>
    </source>
</evidence>
<evidence type="ECO:0000313" key="5">
    <source>
        <dbReference type="Proteomes" id="UP000618733"/>
    </source>
</evidence>
<evidence type="ECO:0000256" key="2">
    <source>
        <dbReference type="SAM" id="MobiDB-lite"/>
    </source>
</evidence>
<dbReference type="AlphaFoldDB" id="A0A934UY40"/>
<dbReference type="CDD" id="cd01130">
    <property type="entry name" value="VirB11-like_ATPase"/>
    <property type="match status" value="1"/>
</dbReference>
<reference evidence="4" key="1">
    <citation type="submission" date="2020-12" db="EMBL/GenBank/DDBJ databases">
        <title>Leucobacter sp. CAS2, isolated from Chromium sludge.</title>
        <authorList>
            <person name="Xu Z."/>
        </authorList>
    </citation>
    <scope>NUCLEOTIDE SEQUENCE</scope>
    <source>
        <strain evidence="4">CSA2</strain>
    </source>
</reference>
<dbReference type="Pfam" id="PF00437">
    <property type="entry name" value="T2SSE"/>
    <property type="match status" value="1"/>
</dbReference>
<comment type="similarity">
    <text evidence="1">Belongs to the GSP E family.</text>
</comment>
<evidence type="ECO:0000313" key="4">
    <source>
        <dbReference type="EMBL" id="MBK0422346.1"/>
    </source>
</evidence>
<proteinExistence type="inferred from homology"/>
<dbReference type="SMART" id="SM00382">
    <property type="entry name" value="AAA"/>
    <property type="match status" value="1"/>
</dbReference>